<dbReference type="EMBL" id="BGPR01204213">
    <property type="protein sequence ID" value="GBN25917.1"/>
    <property type="molecule type" value="Genomic_DNA"/>
</dbReference>
<evidence type="ECO:0000313" key="4">
    <source>
        <dbReference type="EMBL" id="GBN25948.1"/>
    </source>
</evidence>
<dbReference type="Proteomes" id="UP000499080">
    <property type="component" value="Unassembled WGS sequence"/>
</dbReference>
<evidence type="ECO:0000313" key="3">
    <source>
        <dbReference type="EMBL" id="GBN25931.1"/>
    </source>
</evidence>
<dbReference type="EMBL" id="BGPR01204219">
    <property type="protein sequence ID" value="GBN25931.1"/>
    <property type="molecule type" value="Genomic_DNA"/>
</dbReference>
<dbReference type="AlphaFoldDB" id="A0A4Y2MJH9"/>
<protein>
    <submittedName>
        <fullName evidence="2">Uncharacterized protein</fullName>
    </submittedName>
</protein>
<dbReference type="EMBL" id="BGPR01204195">
    <property type="protein sequence ID" value="GBN25867.1"/>
    <property type="molecule type" value="Genomic_DNA"/>
</dbReference>
<sequence>MPPYSSEPPLPPPAFSDQEERILSLIHSLWKLFLFRYYTNDASLLINSVIGLLSQDSKPTLTLLHLFRTLLIVIDLLGETLTRVLQPSTDGVTFHLKAPCTHSDLCLSTLCRQTFVDFMSVDRNRLVERRKEWDLAHLPTPPVDCYYLSLTSYNVGFYGDTCNSIVPCTVTDFSRTTVS</sequence>
<gene>
    <name evidence="2" type="ORF">AVEN_112546_1</name>
    <name evidence="1" type="ORF">AVEN_12209_1</name>
    <name evidence="3" type="ORF">AVEN_137699_1</name>
    <name evidence="4" type="ORF">AVEN_179927_1</name>
</gene>
<accession>A0A4Y2MJH9</accession>
<proteinExistence type="predicted"/>
<evidence type="ECO:0000313" key="1">
    <source>
        <dbReference type="EMBL" id="GBN25867.1"/>
    </source>
</evidence>
<evidence type="ECO:0000313" key="2">
    <source>
        <dbReference type="EMBL" id="GBN25917.1"/>
    </source>
</evidence>
<organism evidence="2 5">
    <name type="scientific">Araneus ventricosus</name>
    <name type="common">Orbweaver spider</name>
    <name type="synonym">Epeira ventricosa</name>
    <dbReference type="NCBI Taxonomy" id="182803"/>
    <lineage>
        <taxon>Eukaryota</taxon>
        <taxon>Metazoa</taxon>
        <taxon>Ecdysozoa</taxon>
        <taxon>Arthropoda</taxon>
        <taxon>Chelicerata</taxon>
        <taxon>Arachnida</taxon>
        <taxon>Araneae</taxon>
        <taxon>Araneomorphae</taxon>
        <taxon>Entelegynae</taxon>
        <taxon>Araneoidea</taxon>
        <taxon>Araneidae</taxon>
        <taxon>Araneus</taxon>
    </lineage>
</organism>
<evidence type="ECO:0000313" key="5">
    <source>
        <dbReference type="Proteomes" id="UP000499080"/>
    </source>
</evidence>
<comment type="caution">
    <text evidence="2">The sequence shown here is derived from an EMBL/GenBank/DDBJ whole genome shotgun (WGS) entry which is preliminary data.</text>
</comment>
<keyword evidence="5" id="KW-1185">Reference proteome</keyword>
<dbReference type="EMBL" id="BGPR01204226">
    <property type="protein sequence ID" value="GBN25948.1"/>
    <property type="molecule type" value="Genomic_DNA"/>
</dbReference>
<name>A0A4Y2MJH9_ARAVE</name>
<reference evidence="2 5" key="1">
    <citation type="journal article" date="2019" name="Sci. Rep.">
        <title>Orb-weaving spider Araneus ventricosus genome elucidates the spidroin gene catalogue.</title>
        <authorList>
            <person name="Kono N."/>
            <person name="Nakamura H."/>
            <person name="Ohtoshi R."/>
            <person name="Moran D.A.P."/>
            <person name="Shinohara A."/>
            <person name="Yoshida Y."/>
            <person name="Fujiwara M."/>
            <person name="Mori M."/>
            <person name="Tomita M."/>
            <person name="Arakawa K."/>
        </authorList>
    </citation>
    <scope>NUCLEOTIDE SEQUENCE [LARGE SCALE GENOMIC DNA]</scope>
</reference>